<dbReference type="InterPro" id="IPR015500">
    <property type="entry name" value="Peptidase_S8_subtilisin-rel"/>
</dbReference>
<dbReference type="InterPro" id="IPR050131">
    <property type="entry name" value="Peptidase_S8_subtilisin-like"/>
</dbReference>
<feature type="region of interest" description="Disordered" evidence="8">
    <location>
        <begin position="58"/>
        <end position="83"/>
    </location>
</feature>
<feature type="active site" description="Charge relay system" evidence="5 6">
    <location>
        <position position="452"/>
    </location>
</feature>
<dbReference type="GO" id="GO:0006508">
    <property type="term" value="P:proteolysis"/>
    <property type="evidence" value="ECO:0007669"/>
    <property type="project" value="UniProtKB-KW"/>
</dbReference>
<dbReference type="PANTHER" id="PTHR43806">
    <property type="entry name" value="PEPTIDASE S8"/>
    <property type="match status" value="1"/>
</dbReference>
<feature type="region of interest" description="Disordered" evidence="8">
    <location>
        <begin position="514"/>
        <end position="552"/>
    </location>
</feature>
<dbReference type="PROSITE" id="PS00137">
    <property type="entry name" value="SUBTILASE_HIS"/>
    <property type="match status" value="1"/>
</dbReference>
<protein>
    <submittedName>
        <fullName evidence="10">Serine protease, subtilisin family</fullName>
    </submittedName>
</protein>
<comment type="similarity">
    <text evidence="1 6 7">Belongs to the peptidase S8 family.</text>
</comment>
<keyword evidence="4 6" id="KW-0720">Serine protease</keyword>
<dbReference type="InterPro" id="IPR000209">
    <property type="entry name" value="Peptidase_S8/S53_dom"/>
</dbReference>
<evidence type="ECO:0000256" key="4">
    <source>
        <dbReference type="ARBA" id="ARBA00022825"/>
    </source>
</evidence>
<dbReference type="PROSITE" id="PS00138">
    <property type="entry name" value="SUBTILASE_SER"/>
    <property type="match status" value="1"/>
</dbReference>
<feature type="active site" description="Charge relay system" evidence="5 6">
    <location>
        <position position="277"/>
    </location>
</feature>
<sequence length="576" mass="57157">MERPSREEPTRGSLGQGRSRFRTPRVRVAVALALAVGVVALAAGAVALAAGATGVAAADPAASTLDGPPSTTERTGSPLDGENGTVELVVRFDPVDDPAALGATEGVPAPGANASATVADLRDHAAAERAAFESFAASRPGIAVEREFWLANALLVSVDAENVTAADLRAVENVTRIHENVAIEPIKADAEYGAQPTANPQIGADPSGRAVAGVRRIGAPTAWERFDTRGAGATVAVVDTGVDPGHRDVDLAGWASFDGNGTLVSDDVADASDPDGHGTHVAGTATGGNASGTYIGVAPEATLYGIDAFEENGTATFAGVVASMEHATVAADADVLQLSLGANGTFRGFVGPVRNARATGTVVVAAVGNQGANTSSSPANAYDAVAVGAVDEDGRVPPFSGGQRINASAAFGEHPDDWPATYVVPDATAPGVRIASAAAGTRGSYVFRQGTSMAAPHVSGVAALAVAATDGRVAAPAIESALVDTAVHPENETAPDHRYGHGVVDAPAAVGAAVDETPPESEASGANGTETSDLETDKAEGTSEATDDGAPGFGAAAGAIAVALATLTAVARSGKA</sequence>
<dbReference type="InterPro" id="IPR023828">
    <property type="entry name" value="Peptidase_S8_Ser-AS"/>
</dbReference>
<evidence type="ECO:0000256" key="1">
    <source>
        <dbReference type="ARBA" id="ARBA00011073"/>
    </source>
</evidence>
<evidence type="ECO:0000313" key="11">
    <source>
        <dbReference type="Proteomes" id="UP000324020"/>
    </source>
</evidence>
<feature type="region of interest" description="Disordered" evidence="8">
    <location>
        <begin position="1"/>
        <end position="20"/>
    </location>
</feature>
<feature type="active site" description="Charge relay system" evidence="5 6">
    <location>
        <position position="239"/>
    </location>
</feature>
<evidence type="ECO:0000256" key="6">
    <source>
        <dbReference type="PROSITE-ProRule" id="PRU01240"/>
    </source>
</evidence>
<dbReference type="GO" id="GO:0004252">
    <property type="term" value="F:serine-type endopeptidase activity"/>
    <property type="evidence" value="ECO:0007669"/>
    <property type="project" value="UniProtKB-UniRule"/>
</dbReference>
<dbReference type="Gene3D" id="3.40.50.200">
    <property type="entry name" value="Peptidase S8/S53 domain"/>
    <property type="match status" value="1"/>
</dbReference>
<evidence type="ECO:0000256" key="2">
    <source>
        <dbReference type="ARBA" id="ARBA00022670"/>
    </source>
</evidence>
<dbReference type="Pfam" id="PF00082">
    <property type="entry name" value="Peptidase_S8"/>
    <property type="match status" value="1"/>
</dbReference>
<evidence type="ECO:0000313" key="10">
    <source>
        <dbReference type="EMBL" id="SDF50616.1"/>
    </source>
</evidence>
<name>A0A1G7LMK6_9EURY</name>
<accession>A0A1G7LMK6</accession>
<dbReference type="PROSITE" id="PS00136">
    <property type="entry name" value="SUBTILASE_ASP"/>
    <property type="match status" value="1"/>
</dbReference>
<dbReference type="InterPro" id="IPR022398">
    <property type="entry name" value="Peptidase_S8_His-AS"/>
</dbReference>
<keyword evidence="2 6" id="KW-0645">Protease</keyword>
<proteinExistence type="inferred from homology"/>
<evidence type="ECO:0000256" key="5">
    <source>
        <dbReference type="PIRSR" id="PIRSR615500-1"/>
    </source>
</evidence>
<keyword evidence="3 6" id="KW-0378">Hydrolase</keyword>
<evidence type="ECO:0000256" key="7">
    <source>
        <dbReference type="RuleBase" id="RU003355"/>
    </source>
</evidence>
<dbReference type="OrthoDB" id="341609at2157"/>
<evidence type="ECO:0000259" key="9">
    <source>
        <dbReference type="Pfam" id="PF00082"/>
    </source>
</evidence>
<dbReference type="PROSITE" id="PS51892">
    <property type="entry name" value="SUBTILASE"/>
    <property type="match status" value="1"/>
</dbReference>
<dbReference type="PRINTS" id="PR00723">
    <property type="entry name" value="SUBTILISIN"/>
</dbReference>
<dbReference type="AlphaFoldDB" id="A0A1G7LMK6"/>
<dbReference type="Proteomes" id="UP000324020">
    <property type="component" value="Unassembled WGS sequence"/>
</dbReference>
<dbReference type="EMBL" id="FNBO01000005">
    <property type="protein sequence ID" value="SDF50616.1"/>
    <property type="molecule type" value="Genomic_DNA"/>
</dbReference>
<dbReference type="InterPro" id="IPR036852">
    <property type="entry name" value="Peptidase_S8/S53_dom_sf"/>
</dbReference>
<dbReference type="PANTHER" id="PTHR43806:SF11">
    <property type="entry name" value="CEREVISIN-RELATED"/>
    <property type="match status" value="1"/>
</dbReference>
<organism evidence="10 11">
    <name type="scientific">Halorubrum xinjiangense</name>
    <dbReference type="NCBI Taxonomy" id="261291"/>
    <lineage>
        <taxon>Archaea</taxon>
        <taxon>Methanobacteriati</taxon>
        <taxon>Methanobacteriota</taxon>
        <taxon>Stenosarchaea group</taxon>
        <taxon>Halobacteria</taxon>
        <taxon>Halobacteriales</taxon>
        <taxon>Haloferacaceae</taxon>
        <taxon>Halorubrum</taxon>
    </lineage>
</organism>
<gene>
    <name evidence="10" type="ORF">SAMN04488067_10539</name>
</gene>
<evidence type="ECO:0000256" key="3">
    <source>
        <dbReference type="ARBA" id="ARBA00022801"/>
    </source>
</evidence>
<reference evidence="10 11" key="1">
    <citation type="submission" date="2016-10" db="EMBL/GenBank/DDBJ databases">
        <authorList>
            <person name="Varghese N."/>
            <person name="Submissions S."/>
        </authorList>
    </citation>
    <scope>NUCLEOTIDE SEQUENCE [LARGE SCALE GENOMIC DNA]</scope>
    <source>
        <strain evidence="10 11">CGMCC 1.3527</strain>
    </source>
</reference>
<dbReference type="RefSeq" id="WP_149798401.1">
    <property type="nucleotide sequence ID" value="NZ_FNBO01000005.1"/>
</dbReference>
<keyword evidence="11" id="KW-1185">Reference proteome</keyword>
<dbReference type="SUPFAM" id="SSF52743">
    <property type="entry name" value="Subtilisin-like"/>
    <property type="match status" value="1"/>
</dbReference>
<feature type="compositionally biased region" description="Basic and acidic residues" evidence="8">
    <location>
        <begin position="1"/>
        <end position="10"/>
    </location>
</feature>
<evidence type="ECO:0000256" key="8">
    <source>
        <dbReference type="SAM" id="MobiDB-lite"/>
    </source>
</evidence>
<feature type="domain" description="Peptidase S8/S53" evidence="9">
    <location>
        <begin position="230"/>
        <end position="502"/>
    </location>
</feature>
<dbReference type="InterPro" id="IPR023827">
    <property type="entry name" value="Peptidase_S8_Asp-AS"/>
</dbReference>